<feature type="non-terminal residue" evidence="2">
    <location>
        <position position="1"/>
    </location>
</feature>
<evidence type="ECO:0000256" key="1">
    <source>
        <dbReference type="SAM" id="MobiDB-lite"/>
    </source>
</evidence>
<accession>A0A7R8WIV1</accession>
<feature type="region of interest" description="Disordered" evidence="1">
    <location>
        <begin position="94"/>
        <end position="154"/>
    </location>
</feature>
<feature type="region of interest" description="Disordered" evidence="1">
    <location>
        <begin position="1"/>
        <end position="43"/>
    </location>
</feature>
<reference evidence="2" key="1">
    <citation type="submission" date="2020-11" db="EMBL/GenBank/DDBJ databases">
        <authorList>
            <person name="Tran Van P."/>
        </authorList>
    </citation>
    <scope>NUCLEOTIDE SEQUENCE</scope>
</reference>
<organism evidence="2">
    <name type="scientific">Cyprideis torosa</name>
    <dbReference type="NCBI Taxonomy" id="163714"/>
    <lineage>
        <taxon>Eukaryota</taxon>
        <taxon>Metazoa</taxon>
        <taxon>Ecdysozoa</taxon>
        <taxon>Arthropoda</taxon>
        <taxon>Crustacea</taxon>
        <taxon>Oligostraca</taxon>
        <taxon>Ostracoda</taxon>
        <taxon>Podocopa</taxon>
        <taxon>Podocopida</taxon>
        <taxon>Cytherocopina</taxon>
        <taxon>Cytheroidea</taxon>
        <taxon>Cytherideidae</taxon>
        <taxon>Cyprideis</taxon>
    </lineage>
</organism>
<feature type="compositionally biased region" description="Pro residues" evidence="1">
    <location>
        <begin position="114"/>
        <end position="125"/>
    </location>
</feature>
<dbReference type="AlphaFoldDB" id="A0A7R8WIV1"/>
<protein>
    <submittedName>
        <fullName evidence="2">Uncharacterized protein</fullName>
    </submittedName>
</protein>
<sequence>MRSSAPSRRRSASSRPRLARPGGRGSPVRKAPRRHLEEDPAKEILEKYLNQTSALLSSAEDMERVKRVEVALESLEGLHRGISRTESALELVYRRSRSTSSAPAERVPSEDPIEPPSTRPPPPSPLEHGGAVQGAPVVIPVAGERDRESGSPDCRLVLVVPKSQVFMTTTHSPVERGEEAEVGAVPRVIQGVPRGPL</sequence>
<name>A0A7R8WIV1_9CRUS</name>
<evidence type="ECO:0000313" key="2">
    <source>
        <dbReference type="EMBL" id="CAD7232561.1"/>
    </source>
</evidence>
<proteinExistence type="predicted"/>
<dbReference type="EMBL" id="OB664802">
    <property type="protein sequence ID" value="CAD7232561.1"/>
    <property type="molecule type" value="Genomic_DNA"/>
</dbReference>
<feature type="compositionally biased region" description="Basic and acidic residues" evidence="1">
    <location>
        <begin position="34"/>
        <end position="43"/>
    </location>
</feature>
<gene>
    <name evidence="2" type="ORF">CTOB1V02_LOCUS10396</name>
</gene>